<keyword evidence="3" id="KW-1185">Reference proteome</keyword>
<name>A0A7I8J4Y8_SPIIN</name>
<sequence length="66" mass="7469">MVESVVAEARCHHLRRRIGFERGVNERGAGGGEGWRERETPPPRSDGDGLEREPNHSIIVHRMNIV</sequence>
<evidence type="ECO:0000313" key="2">
    <source>
        <dbReference type="EMBL" id="CAA2625783.1"/>
    </source>
</evidence>
<dbReference type="EMBL" id="CACRZD030000009">
    <property type="protein sequence ID" value="CAA6665129.1"/>
    <property type="molecule type" value="Genomic_DNA"/>
</dbReference>
<reference evidence="2 3" key="1">
    <citation type="submission" date="2019-12" db="EMBL/GenBank/DDBJ databases">
        <authorList>
            <person name="Scholz U."/>
            <person name="Mascher M."/>
            <person name="Fiebig A."/>
        </authorList>
    </citation>
    <scope>NUCLEOTIDE SEQUENCE</scope>
</reference>
<dbReference type="Proteomes" id="UP001189122">
    <property type="component" value="Unassembled WGS sequence"/>
</dbReference>
<evidence type="ECO:0000256" key="1">
    <source>
        <dbReference type="SAM" id="MobiDB-lite"/>
    </source>
</evidence>
<evidence type="ECO:0000313" key="3">
    <source>
        <dbReference type="Proteomes" id="UP001189122"/>
    </source>
</evidence>
<dbReference type="EMBL" id="LR743596">
    <property type="protein sequence ID" value="CAA2625783.1"/>
    <property type="molecule type" value="Genomic_DNA"/>
</dbReference>
<proteinExistence type="predicted"/>
<organism evidence="2">
    <name type="scientific">Spirodela intermedia</name>
    <name type="common">Intermediate duckweed</name>
    <dbReference type="NCBI Taxonomy" id="51605"/>
    <lineage>
        <taxon>Eukaryota</taxon>
        <taxon>Viridiplantae</taxon>
        <taxon>Streptophyta</taxon>
        <taxon>Embryophyta</taxon>
        <taxon>Tracheophyta</taxon>
        <taxon>Spermatophyta</taxon>
        <taxon>Magnoliopsida</taxon>
        <taxon>Liliopsida</taxon>
        <taxon>Araceae</taxon>
        <taxon>Lemnoideae</taxon>
        <taxon>Spirodela</taxon>
    </lineage>
</organism>
<gene>
    <name evidence="2" type="ORF">SI7747_09011518</name>
</gene>
<accession>A0A7I8J4Y8</accession>
<feature type="compositionally biased region" description="Basic and acidic residues" evidence="1">
    <location>
        <begin position="34"/>
        <end position="55"/>
    </location>
</feature>
<protein>
    <submittedName>
        <fullName evidence="2">Uncharacterized protein</fullName>
    </submittedName>
</protein>
<feature type="region of interest" description="Disordered" evidence="1">
    <location>
        <begin position="17"/>
        <end position="66"/>
    </location>
</feature>
<dbReference type="AlphaFoldDB" id="A0A7I8J4Y8"/>